<dbReference type="Gene3D" id="1.10.340.70">
    <property type="match status" value="1"/>
</dbReference>
<sequence length="99" mass="11765">RFKDAHDKDEKIALIKKILEREAHEDNLIRNGVLYKYDKGRELIVVPKRMENNIIRNAHGNGHFSTRKAEEMIKQEFFYSVIGREDSRVHKELYSLHTS</sequence>
<reference evidence="1" key="1">
    <citation type="submission" date="2016-04" db="EMBL/GenBank/DDBJ databases">
        <authorList>
            <person name="Calderon-Fernandez G.M.Sr."/>
        </authorList>
    </citation>
    <scope>NUCLEOTIDE SEQUENCE</scope>
    <source>
        <strain evidence="1">Int1</strain>
        <tissue evidence="1">Integument</tissue>
    </source>
</reference>
<protein>
    <submittedName>
        <fullName evidence="1">Blastopia polyprotein</fullName>
    </submittedName>
</protein>
<feature type="non-terminal residue" evidence="1">
    <location>
        <position position="1"/>
    </location>
</feature>
<proteinExistence type="predicted"/>
<accession>A0A170X289</accession>
<name>A0A170X289_TRIIF</name>
<reference evidence="1" key="2">
    <citation type="journal article" date="2017" name="J. Med. Entomol.">
        <title>Transcriptome Analysis of the Triatoma infestans (Hemiptera: Reduviidae) Integument.</title>
        <authorList>
            <person name="Calderon-Fernandez G.M."/>
            <person name="Moriconi D.E."/>
            <person name="Dulbecco A.B."/>
            <person name="Juarez M.P."/>
        </authorList>
    </citation>
    <scope>NUCLEOTIDE SEQUENCE</scope>
    <source>
        <strain evidence="1">Int1</strain>
        <tissue evidence="1">Integument</tissue>
    </source>
</reference>
<dbReference type="EMBL" id="GEMB01004866">
    <property type="protein sequence ID" value="JAR98433.1"/>
    <property type="molecule type" value="Transcribed_RNA"/>
</dbReference>
<evidence type="ECO:0000313" key="1">
    <source>
        <dbReference type="EMBL" id="JAR98433.1"/>
    </source>
</evidence>
<dbReference type="AlphaFoldDB" id="A0A170X289"/>
<organism evidence="1">
    <name type="scientific">Triatoma infestans</name>
    <name type="common">Assassin bug</name>
    <dbReference type="NCBI Taxonomy" id="30076"/>
    <lineage>
        <taxon>Eukaryota</taxon>
        <taxon>Metazoa</taxon>
        <taxon>Ecdysozoa</taxon>
        <taxon>Arthropoda</taxon>
        <taxon>Hexapoda</taxon>
        <taxon>Insecta</taxon>
        <taxon>Pterygota</taxon>
        <taxon>Neoptera</taxon>
        <taxon>Paraneoptera</taxon>
        <taxon>Hemiptera</taxon>
        <taxon>Heteroptera</taxon>
        <taxon>Panheteroptera</taxon>
        <taxon>Cimicomorpha</taxon>
        <taxon>Reduviidae</taxon>
        <taxon>Triatominae</taxon>
        <taxon>Triatoma</taxon>
    </lineage>
</organism>